<organism evidence="2">
    <name type="scientific">uncultured Dysgonomonas sp</name>
    <dbReference type="NCBI Taxonomy" id="206096"/>
    <lineage>
        <taxon>Bacteria</taxon>
        <taxon>Pseudomonadati</taxon>
        <taxon>Bacteroidota</taxon>
        <taxon>Bacteroidia</taxon>
        <taxon>Bacteroidales</taxon>
        <taxon>Dysgonomonadaceae</taxon>
        <taxon>Dysgonomonas</taxon>
        <taxon>environmental samples</taxon>
    </lineage>
</organism>
<gene>
    <name evidence="2" type="ORF">KL86DYS2_11048</name>
</gene>
<protein>
    <submittedName>
        <fullName evidence="2">Uncharacterized protein</fullName>
    </submittedName>
</protein>
<feature type="transmembrane region" description="Helical" evidence="1">
    <location>
        <begin position="6"/>
        <end position="24"/>
    </location>
</feature>
<dbReference type="EMBL" id="FLUL01000001">
    <property type="protein sequence ID" value="SBV96186.1"/>
    <property type="molecule type" value="Genomic_DNA"/>
</dbReference>
<reference evidence="2" key="1">
    <citation type="submission" date="2016-04" db="EMBL/GenBank/DDBJ databases">
        <authorList>
            <person name="Evans L.H."/>
            <person name="Alamgir A."/>
            <person name="Owens N."/>
            <person name="Weber N.D."/>
            <person name="Virtaneva K."/>
            <person name="Barbian K."/>
            <person name="Babar A."/>
            <person name="Rosenke K."/>
        </authorList>
    </citation>
    <scope>NUCLEOTIDE SEQUENCE</scope>
    <source>
        <strain evidence="2">86-2</strain>
    </source>
</reference>
<proteinExistence type="predicted"/>
<evidence type="ECO:0000256" key="1">
    <source>
        <dbReference type="SAM" id="Phobius"/>
    </source>
</evidence>
<keyword evidence="1" id="KW-1133">Transmembrane helix</keyword>
<keyword evidence="1" id="KW-0472">Membrane</keyword>
<dbReference type="RefSeq" id="WP_296947856.1">
    <property type="nucleotide sequence ID" value="NZ_LT599021.1"/>
</dbReference>
<evidence type="ECO:0000313" key="2">
    <source>
        <dbReference type="EMBL" id="SBV96186.1"/>
    </source>
</evidence>
<name>A0A212J9S2_9BACT</name>
<sequence length="236" mass="27894">MIESIIDIIIKVALFLCASYFIFYKAWLKALGKEVAKLSTVEKLTQLEESVKKDFNESIESYKAKLDEELALKIEPLKAELDKNNITHQIQFGFLHQERSKVIIELYKKLIELHSAIAHRTAFLHPVIEDAEKEEQERITRVNQAIFEFNNFYISNKLFFQKDFCGDLDRLFNEYYDKWRDFSFNAQLMREGKVSHEFYKDLSAGMLKISRDIRDVLPAKITAIEEKFRELLHVEE</sequence>
<accession>A0A212J9S2</accession>
<dbReference type="AlphaFoldDB" id="A0A212J9S2"/>
<keyword evidence="1" id="KW-0812">Transmembrane</keyword>